<dbReference type="Pfam" id="PF03724">
    <property type="entry name" value="META"/>
    <property type="match status" value="1"/>
</dbReference>
<evidence type="ECO:0000259" key="1">
    <source>
        <dbReference type="Pfam" id="PF03724"/>
    </source>
</evidence>
<accession>A0ABT2ZSS2</accession>
<sequence length="161" mass="17534">MSPGILSPDGRQQFRATKTLELPAGPDQPAFNIVLTMVTDTGTNVAVPRRISGVAWTVTEVFGQAWPNDDPATLMIDDEMNVSAFGGCNRFRGQMQPSGLGLAFLENIAGTMMACPYEIEAQERRFLAALAQVSDYVRYGAGLVMTDFDGRTVLHFVETPE</sequence>
<dbReference type="InterPro" id="IPR053147">
    <property type="entry name" value="Hsp_HslJ-like"/>
</dbReference>
<evidence type="ECO:0000313" key="2">
    <source>
        <dbReference type="EMBL" id="MCV2874205.1"/>
    </source>
</evidence>
<dbReference type="Proteomes" id="UP001652564">
    <property type="component" value="Unassembled WGS sequence"/>
</dbReference>
<evidence type="ECO:0000313" key="3">
    <source>
        <dbReference type="Proteomes" id="UP001652564"/>
    </source>
</evidence>
<comment type="caution">
    <text evidence="2">The sequence shown here is derived from an EMBL/GenBank/DDBJ whole genome shotgun (WGS) entry which is preliminary data.</text>
</comment>
<dbReference type="InterPro" id="IPR005184">
    <property type="entry name" value="DUF306_Meta_HslJ"/>
</dbReference>
<organism evidence="2 3">
    <name type="scientific">Albidovulum litorale</name>
    <dbReference type="NCBI Taxonomy" id="2984134"/>
    <lineage>
        <taxon>Bacteria</taxon>
        <taxon>Pseudomonadati</taxon>
        <taxon>Pseudomonadota</taxon>
        <taxon>Alphaproteobacteria</taxon>
        <taxon>Rhodobacterales</taxon>
        <taxon>Paracoccaceae</taxon>
        <taxon>Albidovulum</taxon>
    </lineage>
</organism>
<reference evidence="2 3" key="1">
    <citation type="submission" date="2022-10" db="EMBL/GenBank/DDBJ databases">
        <title>Defluviimonas sp. nov., isolated from ocean surface sediments.</title>
        <authorList>
            <person name="He W."/>
            <person name="Wang L."/>
            <person name="Zhang D.-F."/>
        </authorList>
    </citation>
    <scope>NUCLEOTIDE SEQUENCE [LARGE SCALE GENOMIC DNA]</scope>
    <source>
        <strain evidence="2 3">WL0050</strain>
    </source>
</reference>
<dbReference type="EMBL" id="JAOWKZ010000005">
    <property type="protein sequence ID" value="MCV2874205.1"/>
    <property type="molecule type" value="Genomic_DNA"/>
</dbReference>
<protein>
    <submittedName>
        <fullName evidence="2">META domain-containing protein</fullName>
    </submittedName>
</protein>
<gene>
    <name evidence="2" type="ORF">OEZ71_18065</name>
</gene>
<dbReference type="PANTHER" id="PTHR35535:SF1">
    <property type="entry name" value="HEAT SHOCK PROTEIN HSLJ"/>
    <property type="match status" value="1"/>
</dbReference>
<feature type="domain" description="DUF306" evidence="1">
    <location>
        <begin position="50"/>
        <end position="156"/>
    </location>
</feature>
<dbReference type="PANTHER" id="PTHR35535">
    <property type="entry name" value="HEAT SHOCK PROTEIN HSLJ"/>
    <property type="match status" value="1"/>
</dbReference>
<keyword evidence="3" id="KW-1185">Reference proteome</keyword>
<name>A0ABT2ZSS2_9RHOB</name>
<dbReference type="InterPro" id="IPR038670">
    <property type="entry name" value="HslJ-like_sf"/>
</dbReference>
<proteinExistence type="predicted"/>
<dbReference type="Gene3D" id="2.40.128.270">
    <property type="match status" value="1"/>
</dbReference>